<dbReference type="OrthoDB" id="420564at2759"/>
<evidence type="ECO:0000313" key="3">
    <source>
        <dbReference type="Proteomes" id="UP000054337"/>
    </source>
</evidence>
<evidence type="ECO:0000313" key="2">
    <source>
        <dbReference type="EMBL" id="EUN21115.1"/>
    </source>
</evidence>
<feature type="region of interest" description="Disordered" evidence="1">
    <location>
        <begin position="62"/>
        <end position="82"/>
    </location>
</feature>
<dbReference type="AlphaFoldDB" id="W7E539"/>
<organism evidence="2 3">
    <name type="scientific">Bipolaris victoriae (strain FI3)</name>
    <name type="common">Victoria blight of oats agent</name>
    <name type="synonym">Cochliobolus victoriae</name>
    <dbReference type="NCBI Taxonomy" id="930091"/>
    <lineage>
        <taxon>Eukaryota</taxon>
        <taxon>Fungi</taxon>
        <taxon>Dikarya</taxon>
        <taxon>Ascomycota</taxon>
        <taxon>Pezizomycotina</taxon>
        <taxon>Dothideomycetes</taxon>
        <taxon>Pleosporomycetidae</taxon>
        <taxon>Pleosporales</taxon>
        <taxon>Pleosporineae</taxon>
        <taxon>Pleosporaceae</taxon>
        <taxon>Bipolaris</taxon>
    </lineage>
</organism>
<dbReference type="Proteomes" id="UP000054337">
    <property type="component" value="Unassembled WGS sequence"/>
</dbReference>
<name>W7E539_BIPV3</name>
<protein>
    <submittedName>
        <fullName evidence="2">Uncharacterized protein</fullName>
    </submittedName>
</protein>
<dbReference type="RefSeq" id="XP_014550689.1">
    <property type="nucleotide sequence ID" value="XM_014695203.1"/>
</dbReference>
<feature type="compositionally biased region" description="Basic and acidic residues" evidence="1">
    <location>
        <begin position="67"/>
        <end position="82"/>
    </location>
</feature>
<evidence type="ECO:0000256" key="1">
    <source>
        <dbReference type="SAM" id="MobiDB-lite"/>
    </source>
</evidence>
<dbReference type="EMBL" id="KI968863">
    <property type="protein sequence ID" value="EUN21115.1"/>
    <property type="molecule type" value="Genomic_DNA"/>
</dbReference>
<dbReference type="GeneID" id="26250628"/>
<accession>W7E539</accession>
<dbReference type="HOGENOM" id="CLU_1030529_0_0_1"/>
<reference evidence="2 3" key="1">
    <citation type="journal article" date="2013" name="PLoS Genet.">
        <title>Comparative genome structure, secondary metabolite, and effector coding capacity across Cochliobolus pathogens.</title>
        <authorList>
            <person name="Condon B.J."/>
            <person name="Leng Y."/>
            <person name="Wu D."/>
            <person name="Bushley K.E."/>
            <person name="Ohm R.A."/>
            <person name="Otillar R."/>
            <person name="Martin J."/>
            <person name="Schackwitz W."/>
            <person name="Grimwood J."/>
            <person name="MohdZainudin N."/>
            <person name="Xue C."/>
            <person name="Wang R."/>
            <person name="Manning V.A."/>
            <person name="Dhillon B."/>
            <person name="Tu Z.J."/>
            <person name="Steffenson B.J."/>
            <person name="Salamov A."/>
            <person name="Sun H."/>
            <person name="Lowry S."/>
            <person name="LaButti K."/>
            <person name="Han J."/>
            <person name="Copeland A."/>
            <person name="Lindquist E."/>
            <person name="Barry K."/>
            <person name="Schmutz J."/>
            <person name="Baker S.E."/>
            <person name="Ciuffetti L.M."/>
            <person name="Grigoriev I.V."/>
            <person name="Zhong S."/>
            <person name="Turgeon B.G."/>
        </authorList>
    </citation>
    <scope>NUCLEOTIDE SEQUENCE [LARGE SCALE GENOMIC DNA]</scope>
    <source>
        <strain evidence="2 3">FI3</strain>
    </source>
</reference>
<gene>
    <name evidence="2" type="ORF">COCVIDRAFT_114847</name>
</gene>
<keyword evidence="3" id="KW-1185">Reference proteome</keyword>
<proteinExistence type="predicted"/>
<sequence>MAQNVRDWERSNQNVLCSLGYLFNQTIEMVKVSASQAAVVRCDGGMKLEIVIIEQKKAPSEGVGVKRQGEKQGTDDNKLTTEKGDQYKSTEIVHEDILLFNIALKGIESGYHDCFRSMPSDISSYRTLCATYGSLRVDVCKGRTLGEIIKDLKATQDYDEYRDKSKARDAVFELVYSILQDTFQSNNKYKNTIFNAVLFVVSYPGTFKWETRNAVRTVYESKFILSIKQRVNLDRWHELDFGKQASTDEDDVTTEEENLNLYDSDYFNYF</sequence>